<feature type="non-terminal residue" evidence="2">
    <location>
        <position position="97"/>
    </location>
</feature>
<dbReference type="InterPro" id="IPR041561">
    <property type="entry name" value="PglD_N"/>
</dbReference>
<dbReference type="EMBL" id="UINC01102149">
    <property type="protein sequence ID" value="SVC63537.1"/>
    <property type="molecule type" value="Genomic_DNA"/>
</dbReference>
<feature type="domain" description="PglD N-terminal" evidence="1">
    <location>
        <begin position="2"/>
        <end position="84"/>
    </location>
</feature>
<dbReference type="AlphaFoldDB" id="A0A382NT36"/>
<protein>
    <recommendedName>
        <fullName evidence="1">PglD N-terminal domain-containing protein</fullName>
    </recommendedName>
</protein>
<reference evidence="2" key="1">
    <citation type="submission" date="2018-05" db="EMBL/GenBank/DDBJ databases">
        <authorList>
            <person name="Lanie J.A."/>
            <person name="Ng W.-L."/>
            <person name="Kazmierczak K.M."/>
            <person name="Andrzejewski T.M."/>
            <person name="Davidsen T.M."/>
            <person name="Wayne K.J."/>
            <person name="Tettelin H."/>
            <person name="Glass J.I."/>
            <person name="Rusch D."/>
            <person name="Podicherti R."/>
            <person name="Tsui H.-C.T."/>
            <person name="Winkler M.E."/>
        </authorList>
    </citation>
    <scope>NUCLEOTIDE SEQUENCE</scope>
</reference>
<name>A0A382NT36_9ZZZZ</name>
<accession>A0A382NT36</accession>
<sequence>MDLILVGAGAFGREVFTWLSQAIEGNSQYKIKGFIDNLAQNQIELDLRKYPIPILGTINDYYPKSDEKLVMSIFDPKLKKRFVELLLKRGSKFHKLI</sequence>
<proteinExistence type="predicted"/>
<dbReference type="Pfam" id="PF17836">
    <property type="entry name" value="PglD_N"/>
    <property type="match status" value="1"/>
</dbReference>
<evidence type="ECO:0000259" key="1">
    <source>
        <dbReference type="Pfam" id="PF17836"/>
    </source>
</evidence>
<dbReference type="Gene3D" id="3.40.50.20">
    <property type="match status" value="1"/>
</dbReference>
<gene>
    <name evidence="2" type="ORF">METZ01_LOCUS316391</name>
</gene>
<evidence type="ECO:0000313" key="2">
    <source>
        <dbReference type="EMBL" id="SVC63537.1"/>
    </source>
</evidence>
<organism evidence="2">
    <name type="scientific">marine metagenome</name>
    <dbReference type="NCBI Taxonomy" id="408172"/>
    <lineage>
        <taxon>unclassified sequences</taxon>
        <taxon>metagenomes</taxon>
        <taxon>ecological metagenomes</taxon>
    </lineage>
</organism>